<accession>A0A1D2ABW7</accession>
<sequence>MGLLQLLASLTLVAGLVGTCHAYSLGDFVPTARRGQFQTQRTQWHDVHGQHCPKFGHDQLVSLPIPKPQAFRPGDNYKIQFSFAGDQFVTPWLLVMGRYLSLVSYLDVELTHTGGELRSVRAAVYDLPHRDAAAHPLLVSQWANASHWPKPLLVQYRWVAGAEVRGDHALLLLFAAAAALLGLVLSNAYRSYRRHLAAFVVAVAAPTQPKAD</sequence>
<keyword evidence="1" id="KW-0812">Transmembrane</keyword>
<gene>
    <name evidence="3" type="ORF">g.23174</name>
</gene>
<feature type="chain" id="PRO_5008901489" evidence="2">
    <location>
        <begin position="23"/>
        <end position="212"/>
    </location>
</feature>
<feature type="signal peptide" evidence="2">
    <location>
        <begin position="1"/>
        <end position="22"/>
    </location>
</feature>
<dbReference type="EMBL" id="GDKF01001925">
    <property type="protein sequence ID" value="JAT76697.1"/>
    <property type="molecule type" value="Transcribed_RNA"/>
</dbReference>
<keyword evidence="1" id="KW-0472">Membrane</keyword>
<dbReference type="PANTHER" id="PTHR36768:SF1">
    <property type="entry name" value="ATP-DEPENDENT HELICASE_DEOXYRIBONUCLEASE SUBUNIT B"/>
    <property type="match status" value="1"/>
</dbReference>
<evidence type="ECO:0000256" key="2">
    <source>
        <dbReference type="SAM" id="SignalP"/>
    </source>
</evidence>
<name>A0A1D2ABW7_AUXPR</name>
<reference evidence="3" key="1">
    <citation type="submission" date="2015-08" db="EMBL/GenBank/DDBJ databases">
        <authorList>
            <person name="Babu N.S."/>
            <person name="Beckwith C.J."/>
            <person name="Beseler K.G."/>
            <person name="Brison A."/>
            <person name="Carone J.V."/>
            <person name="Caskin T.P."/>
            <person name="Diamond M."/>
            <person name="Durham M.E."/>
            <person name="Foxe J.M."/>
            <person name="Go M."/>
            <person name="Henderson B.A."/>
            <person name="Jones I.B."/>
            <person name="McGettigan J.A."/>
            <person name="Micheletti S.J."/>
            <person name="Nasrallah M.E."/>
            <person name="Ortiz D."/>
            <person name="Piller C.R."/>
            <person name="Privatt S.R."/>
            <person name="Schneider S.L."/>
            <person name="Sharp S."/>
            <person name="Smith T.C."/>
            <person name="Stanton J.D."/>
            <person name="Ullery H.E."/>
            <person name="Wilson R.J."/>
            <person name="Serrano M.G."/>
            <person name="Buck G."/>
            <person name="Lee V."/>
            <person name="Wang Y."/>
            <person name="Carvalho R."/>
            <person name="Voegtly L."/>
            <person name="Shi R."/>
            <person name="Duckworth R."/>
            <person name="Johnson A."/>
            <person name="Loviza R."/>
            <person name="Walstead R."/>
            <person name="Shah Z."/>
            <person name="Kiflezghi M."/>
            <person name="Wade K."/>
            <person name="Ball S.L."/>
            <person name="Bradley K.W."/>
            <person name="Asai D.J."/>
            <person name="Bowman C.A."/>
            <person name="Russell D.A."/>
            <person name="Pope W.H."/>
            <person name="Jacobs-Sera D."/>
            <person name="Hendrix R.W."/>
            <person name="Hatfull G.F."/>
        </authorList>
    </citation>
    <scope>NUCLEOTIDE SEQUENCE</scope>
</reference>
<keyword evidence="2" id="KW-0732">Signal</keyword>
<dbReference type="PANTHER" id="PTHR36768">
    <property type="entry name" value="ATP-DEPENDENT HELICASE/DEOXYRIBONUCLEASE SUBUNIT B"/>
    <property type="match status" value="1"/>
</dbReference>
<evidence type="ECO:0000313" key="3">
    <source>
        <dbReference type="EMBL" id="JAT76697.1"/>
    </source>
</evidence>
<evidence type="ECO:0000256" key="1">
    <source>
        <dbReference type="SAM" id="Phobius"/>
    </source>
</evidence>
<keyword evidence="1" id="KW-1133">Transmembrane helix</keyword>
<proteinExistence type="predicted"/>
<organism evidence="3">
    <name type="scientific">Auxenochlorella protothecoides</name>
    <name type="common">Green microalga</name>
    <name type="synonym">Chlorella protothecoides</name>
    <dbReference type="NCBI Taxonomy" id="3075"/>
    <lineage>
        <taxon>Eukaryota</taxon>
        <taxon>Viridiplantae</taxon>
        <taxon>Chlorophyta</taxon>
        <taxon>core chlorophytes</taxon>
        <taxon>Trebouxiophyceae</taxon>
        <taxon>Chlorellales</taxon>
        <taxon>Chlorellaceae</taxon>
        <taxon>Auxenochlorella</taxon>
    </lineage>
</organism>
<dbReference type="AlphaFoldDB" id="A0A1D2ABW7"/>
<feature type="transmembrane region" description="Helical" evidence="1">
    <location>
        <begin position="169"/>
        <end position="189"/>
    </location>
</feature>
<protein>
    <submittedName>
        <fullName evidence="3">Uncharacterized protein</fullName>
    </submittedName>
</protein>